<evidence type="ECO:0000256" key="8">
    <source>
        <dbReference type="SAM" id="MobiDB-lite"/>
    </source>
</evidence>
<evidence type="ECO:0000313" key="10">
    <source>
        <dbReference type="EMBL" id="KAJ6219103.1"/>
    </source>
</evidence>
<dbReference type="PROSITE" id="PS50245">
    <property type="entry name" value="CAP_GLY_2"/>
    <property type="match status" value="2"/>
</dbReference>
<evidence type="ECO:0000256" key="4">
    <source>
        <dbReference type="ARBA" id="ARBA00022737"/>
    </source>
</evidence>
<dbReference type="Gene3D" id="2.30.30.190">
    <property type="entry name" value="CAP Gly-rich-like domain"/>
    <property type="match status" value="2"/>
</dbReference>
<gene>
    <name evidence="10" type="ORF">RDWZM_004915</name>
</gene>
<feature type="compositionally biased region" description="Low complexity" evidence="8">
    <location>
        <begin position="323"/>
        <end position="334"/>
    </location>
</feature>
<dbReference type="SUPFAM" id="SSF57997">
    <property type="entry name" value="Tropomyosin"/>
    <property type="match status" value="1"/>
</dbReference>
<dbReference type="PROSITE" id="PS00845">
    <property type="entry name" value="CAP_GLY_1"/>
    <property type="match status" value="2"/>
</dbReference>
<evidence type="ECO:0000256" key="2">
    <source>
        <dbReference type="ARBA" id="ARBA00022490"/>
    </source>
</evidence>
<dbReference type="GO" id="GO:0005634">
    <property type="term" value="C:nucleus"/>
    <property type="evidence" value="ECO:0007669"/>
    <property type="project" value="TreeGrafter"/>
</dbReference>
<keyword evidence="3" id="KW-0493">Microtubule</keyword>
<dbReference type="EMBL" id="JAPWDV010000002">
    <property type="protein sequence ID" value="KAJ6219103.1"/>
    <property type="molecule type" value="Genomic_DNA"/>
</dbReference>
<dbReference type="SMART" id="SM01052">
    <property type="entry name" value="CAP_GLY"/>
    <property type="match status" value="2"/>
</dbReference>
<keyword evidence="6" id="KW-0206">Cytoskeleton</keyword>
<dbReference type="Proteomes" id="UP001142055">
    <property type="component" value="Chromosome 2"/>
</dbReference>
<keyword evidence="4" id="KW-0677">Repeat</keyword>
<dbReference type="InterPro" id="IPR032108">
    <property type="entry name" value="CLIP1_ZNF"/>
</dbReference>
<keyword evidence="5 7" id="KW-0175">Coiled coil</keyword>
<feature type="domain" description="CAP-Gly" evidence="9">
    <location>
        <begin position="235"/>
        <end position="277"/>
    </location>
</feature>
<name>A0A9Q0M5Q0_BLOTA</name>
<dbReference type="GO" id="GO:0005938">
    <property type="term" value="C:cell cortex"/>
    <property type="evidence" value="ECO:0007669"/>
    <property type="project" value="TreeGrafter"/>
</dbReference>
<feature type="region of interest" description="Disordered" evidence="8">
    <location>
        <begin position="290"/>
        <end position="338"/>
    </location>
</feature>
<evidence type="ECO:0000256" key="3">
    <source>
        <dbReference type="ARBA" id="ARBA00022701"/>
    </source>
</evidence>
<feature type="coiled-coil region" evidence="7">
    <location>
        <begin position="954"/>
        <end position="1131"/>
    </location>
</feature>
<dbReference type="AlphaFoldDB" id="A0A9Q0M5Q0"/>
<reference evidence="10" key="1">
    <citation type="submission" date="2022-12" db="EMBL/GenBank/DDBJ databases">
        <title>Genome assemblies of Blomia tropicalis.</title>
        <authorList>
            <person name="Cui Y."/>
        </authorList>
    </citation>
    <scope>NUCLEOTIDE SEQUENCE</scope>
    <source>
        <tissue evidence="10">Adult mites</tissue>
    </source>
</reference>
<dbReference type="GO" id="GO:0035371">
    <property type="term" value="C:microtubule plus-end"/>
    <property type="evidence" value="ECO:0007669"/>
    <property type="project" value="TreeGrafter"/>
</dbReference>
<sequence length="1234" mass="140279">MTSRLPRGTSAGSKASSSFGSTESLTTSDTASSVDIGSRQLTSLKSTSIPKANPNLTLKLSSDSVDDFSIDEKVWVNGSRPGIIRFIGETKFAVGKWIGVQLTSPDGKNDGAVAGVRYFSCPNNCGVFVKPQRLTKAPMPESIFQKRLASPARLEKDLPGTDSDSASDITHVSSTLLKNSPFLSGNNGTSQLGSLASISGTGSGFNGRVSSFKIGDRVLVNASSGTKLGTLMFLGETDFAAGQWAGIDLDEPVGKNDGSVAGKRYFECKMKYGLFAPLHKISAAPLSALGKPKTRGSGGLSSKTSSITRLNSGRMSRADSQESVSSVASSVASSTTGRQSRIRLGVTAIKSPHTGTNGSSLGTIPSSTSIAAKSTIAGTNAAMLDALKEKDDHINQLLKERDLERGEFSRVAMQADELEERVAALQSENARIATEADEEISELKRLNSEYEEVQLKLSTQLEEERRKVEDIQFRFEEETLAKSDLEQFVGDLKTQVDELKNKLICGSSSSIEMEQASSRMVTELKADLKRAEERLDEKENEIFTLQEEMTRKDELLFQMETSNEKRKTEFNGLQARIREIEQELETTNQRSQRYMETIDELNMRISKSESETKNLRSERTNLMEEIKNYENKIFSLEEKLIEEVNQVKEASDHVTNKQIAKLEAELDRKTRSEKMLETRLAESKERHDKFEAEVNTLADQLRDLRRNNEEESRRRKNAEDKVAMLTANNQSLNSKIEDLLQKSGDNSELLTKLNDELKTKQNEFNRKERQMETEIESLLRDKESKDEQIRNLRVDIENQKSSIGRFESKERDIEKLIQANENELKLTRSDAEEKQRLVDELRTQVKELNQQIGSISKAKEMSKDEYETQLSKVTREYNETKKEIAKLNEEVRKYKDTCFEIETERDRFQREAERQQKIAEEREKLVEKVHVEMADTKEKFQDERTKFEVELESRKQTSLVIDDLKVELERMKAQCRQMETENGSLKEENRILGTKVDELQEDIEGVKRRHAEVMNEFEFECKRTEQRADAAEKLAIGRMEELQHLEHRQNIALEEYRSMAETEKKIMEHKLDELEEKIREQSKQLQHEQQRRINDELGSYEQQIEFLNSVIVDMQKKNDELRNRVQVLEEIGLGEFDHSFQSQVETNRRTNPITTSAGTMTNGHIRNIRKYCDICELFDGHDTEDCPQQTSVMSNGMEPGHTYNAIGRHEVRPYCNLCEQFGHLQEACQENETF</sequence>
<accession>A0A9Q0M5Q0</accession>
<dbReference type="GO" id="GO:0051010">
    <property type="term" value="F:microtubule plus-end binding"/>
    <property type="evidence" value="ECO:0007669"/>
    <property type="project" value="TreeGrafter"/>
</dbReference>
<dbReference type="PANTHER" id="PTHR18916:SF82">
    <property type="entry name" value="CAP-GLY DOMAIN-CONTAINING PROTEIN"/>
    <property type="match status" value="1"/>
</dbReference>
<dbReference type="Pfam" id="PF01302">
    <property type="entry name" value="CAP_GLY"/>
    <property type="match status" value="2"/>
</dbReference>
<dbReference type="InterPro" id="IPR036859">
    <property type="entry name" value="CAP-Gly_dom_sf"/>
</dbReference>
<dbReference type="Pfam" id="PF16641">
    <property type="entry name" value="CLIP1_ZNF"/>
    <property type="match status" value="2"/>
</dbReference>
<feature type="domain" description="CAP-Gly" evidence="9">
    <location>
        <begin position="88"/>
        <end position="130"/>
    </location>
</feature>
<evidence type="ECO:0000256" key="6">
    <source>
        <dbReference type="ARBA" id="ARBA00023212"/>
    </source>
</evidence>
<feature type="compositionally biased region" description="Low complexity" evidence="8">
    <location>
        <begin position="8"/>
        <end position="24"/>
    </location>
</feature>
<feature type="region of interest" description="Disordered" evidence="8">
    <location>
        <begin position="1"/>
        <end position="34"/>
    </location>
</feature>
<keyword evidence="11" id="KW-1185">Reference proteome</keyword>
<evidence type="ECO:0000313" key="11">
    <source>
        <dbReference type="Proteomes" id="UP001142055"/>
    </source>
</evidence>
<dbReference type="InterPro" id="IPR000938">
    <property type="entry name" value="CAP-Gly_domain"/>
</dbReference>
<comment type="caution">
    <text evidence="10">The sequence shown here is derived from an EMBL/GenBank/DDBJ whole genome shotgun (WGS) entry which is preliminary data.</text>
</comment>
<comment type="subcellular location">
    <subcellularLocation>
        <location evidence="1">Cytoplasm</location>
        <location evidence="1">Cytoskeleton</location>
    </subcellularLocation>
</comment>
<dbReference type="PANTHER" id="PTHR18916">
    <property type="entry name" value="DYNACTIN 1-RELATED MICROTUBULE-BINDING"/>
    <property type="match status" value="1"/>
</dbReference>
<feature type="compositionally biased region" description="Polar residues" evidence="8">
    <location>
        <begin position="25"/>
        <end position="34"/>
    </location>
</feature>
<dbReference type="OMA" id="GKGHNQC"/>
<evidence type="ECO:0000256" key="7">
    <source>
        <dbReference type="SAM" id="Coils"/>
    </source>
</evidence>
<feature type="coiled-coil region" evidence="7">
    <location>
        <begin position="408"/>
        <end position="904"/>
    </location>
</feature>
<evidence type="ECO:0000256" key="1">
    <source>
        <dbReference type="ARBA" id="ARBA00004245"/>
    </source>
</evidence>
<feature type="compositionally biased region" description="Polar residues" evidence="8">
    <location>
        <begin position="300"/>
        <end position="314"/>
    </location>
</feature>
<evidence type="ECO:0000256" key="5">
    <source>
        <dbReference type="ARBA" id="ARBA00023054"/>
    </source>
</evidence>
<dbReference type="GO" id="GO:0031122">
    <property type="term" value="P:cytoplasmic microtubule organization"/>
    <property type="evidence" value="ECO:0007669"/>
    <property type="project" value="TreeGrafter"/>
</dbReference>
<protein>
    <recommendedName>
        <fullName evidence="9">CAP-Gly domain-containing protein</fullName>
    </recommendedName>
</protein>
<evidence type="ECO:0000259" key="9">
    <source>
        <dbReference type="PROSITE" id="PS50245"/>
    </source>
</evidence>
<organism evidence="10 11">
    <name type="scientific">Blomia tropicalis</name>
    <name type="common">Mite</name>
    <dbReference type="NCBI Taxonomy" id="40697"/>
    <lineage>
        <taxon>Eukaryota</taxon>
        <taxon>Metazoa</taxon>
        <taxon>Ecdysozoa</taxon>
        <taxon>Arthropoda</taxon>
        <taxon>Chelicerata</taxon>
        <taxon>Arachnida</taxon>
        <taxon>Acari</taxon>
        <taxon>Acariformes</taxon>
        <taxon>Sarcoptiformes</taxon>
        <taxon>Astigmata</taxon>
        <taxon>Glycyphagoidea</taxon>
        <taxon>Echimyopodidae</taxon>
        <taxon>Blomia</taxon>
    </lineage>
</organism>
<dbReference type="SUPFAM" id="SSF74924">
    <property type="entry name" value="Cap-Gly domain"/>
    <property type="match status" value="2"/>
</dbReference>
<keyword evidence="2" id="KW-0963">Cytoplasm</keyword>
<dbReference type="Gene3D" id="1.20.5.170">
    <property type="match status" value="1"/>
</dbReference>
<proteinExistence type="predicted"/>